<reference evidence="2 3" key="1">
    <citation type="journal article" date="2010" name="Nat. Biotechnol.">
        <title>Genome sequence of the model mushroom Schizophyllum commune.</title>
        <authorList>
            <person name="Ohm R.A."/>
            <person name="de Jong J.F."/>
            <person name="Lugones L.G."/>
            <person name="Aerts A."/>
            <person name="Kothe E."/>
            <person name="Stajich J.E."/>
            <person name="de Vries R.P."/>
            <person name="Record E."/>
            <person name="Levasseur A."/>
            <person name="Baker S.E."/>
            <person name="Bartholomew K.A."/>
            <person name="Coutinho P.M."/>
            <person name="Erdmann S."/>
            <person name="Fowler T.J."/>
            <person name="Gathman A.C."/>
            <person name="Lombard V."/>
            <person name="Henrissat B."/>
            <person name="Knabe N."/>
            <person name="Kuees U."/>
            <person name="Lilly W.W."/>
            <person name="Lindquist E."/>
            <person name="Lucas S."/>
            <person name="Magnuson J.K."/>
            <person name="Piumi F."/>
            <person name="Raudaskoski M."/>
            <person name="Salamov A."/>
            <person name="Schmutz J."/>
            <person name="Schwarze F.W.M.R."/>
            <person name="vanKuyk P.A."/>
            <person name="Horton J.S."/>
            <person name="Grigoriev I.V."/>
            <person name="Woesten H.A.B."/>
        </authorList>
    </citation>
    <scope>NUCLEOTIDE SEQUENCE [LARGE SCALE GENOMIC DNA]</scope>
    <source>
        <strain evidence="3">H4-8 / FGSC 9210</strain>
    </source>
</reference>
<evidence type="ECO:0000256" key="1">
    <source>
        <dbReference type="SAM" id="MobiDB-lite"/>
    </source>
</evidence>
<gene>
    <name evidence="2" type="ORF">SCHCODRAFT_237363</name>
</gene>
<keyword evidence="3" id="KW-1185">Reference proteome</keyword>
<dbReference type="EMBL" id="GL377311">
    <property type="protein sequence ID" value="EFI93118.1"/>
    <property type="molecule type" value="Genomic_DNA"/>
</dbReference>
<organism evidence="3">
    <name type="scientific">Schizophyllum commune (strain H4-8 / FGSC 9210)</name>
    <name type="common">Split gill fungus</name>
    <dbReference type="NCBI Taxonomy" id="578458"/>
    <lineage>
        <taxon>Eukaryota</taxon>
        <taxon>Fungi</taxon>
        <taxon>Dikarya</taxon>
        <taxon>Basidiomycota</taxon>
        <taxon>Agaricomycotina</taxon>
        <taxon>Agaricomycetes</taxon>
        <taxon>Agaricomycetidae</taxon>
        <taxon>Agaricales</taxon>
        <taxon>Schizophyllaceae</taxon>
        <taxon>Schizophyllum</taxon>
    </lineage>
</organism>
<dbReference type="OrthoDB" id="10338905at2759"/>
<dbReference type="HOGENOM" id="CLU_022386_0_0_1"/>
<sequence length="604" mass="66470">MARHPVVIPRFRPLWRCFINDLPNEVLEMILVSSVPMFLSAPTPGSVKETVKYMKRAGVRDYPSLLALVCRHWRPVARTSQALYAFLFVDVEDAYDFKQTDEYYTAFLARSGSRPLTLSVNGMQDTTIDLLAAAPFRDHLPRLRWTCIDLYASELLGNYDDPTGFDVFPLFPGVQTPLLETVHVDVGQDGSLATDDGATEYFHNYYYAKASRQDERILRCAPRLRSFSMYRYDPKGLPPMLLQNVGLDYQTLTCLRLPYVALGAAEWLKVLAELPVLRVFHGSLPRDESDDESGSSDESEQSDGEEEQLPEGDDAGGGGEKVEESGGEDETSEADADKDAADGEGGESNSDVGAHDEDDRPPAAPQAAVRAEPPKASQLTLSHLSDLHLVTEYESDAAQLIAGLTLPSLSAFGLATDTAISPLDASTKNIRVYLLAGLKALIRRSGCEVHDLTLDTPRTGLASVIAFLRLVPELRSLHLNASMVAIQENLLDRLADRAEGGELNLVPKVAHLVIDNREPDLFHPEGSVPLASVLGLIDKRWPMGWTTWEIASLRVVVSEDVKNFADDCAEDGKVLAPSIKKSRKKLRAIRARGDIDLVIESRGE</sequence>
<evidence type="ECO:0000313" key="3">
    <source>
        <dbReference type="Proteomes" id="UP000007431"/>
    </source>
</evidence>
<protein>
    <submittedName>
        <fullName evidence="2">Uncharacterized protein</fullName>
    </submittedName>
</protein>
<accession>D8QFF0</accession>
<feature type="region of interest" description="Disordered" evidence="1">
    <location>
        <begin position="284"/>
        <end position="377"/>
    </location>
</feature>
<dbReference type="AlphaFoldDB" id="D8QFF0"/>
<dbReference type="RefSeq" id="XP_003028021.1">
    <property type="nucleotide sequence ID" value="XM_003027975.1"/>
</dbReference>
<dbReference type="KEGG" id="scm:SCHCO_02692283"/>
<dbReference type="Proteomes" id="UP000007431">
    <property type="component" value="Unassembled WGS sequence"/>
</dbReference>
<dbReference type="VEuPathDB" id="FungiDB:SCHCODRAFT_02692283"/>
<feature type="compositionally biased region" description="Acidic residues" evidence="1">
    <location>
        <begin position="288"/>
        <end position="314"/>
    </location>
</feature>
<name>D8QFF0_SCHCM</name>
<dbReference type="InParanoid" id="D8QFF0"/>
<evidence type="ECO:0000313" key="2">
    <source>
        <dbReference type="EMBL" id="EFI93118.1"/>
    </source>
</evidence>
<dbReference type="GeneID" id="9592073"/>
<proteinExistence type="predicted"/>
<feature type="compositionally biased region" description="Acidic residues" evidence="1">
    <location>
        <begin position="325"/>
        <end position="334"/>
    </location>
</feature>